<keyword evidence="10" id="KW-0418">Kinase</keyword>
<dbReference type="GO" id="GO:0000155">
    <property type="term" value="F:phosphorelay sensor kinase activity"/>
    <property type="evidence" value="ECO:0007669"/>
    <property type="project" value="InterPro"/>
</dbReference>
<evidence type="ECO:0000259" key="19">
    <source>
        <dbReference type="PROSITE" id="PS50894"/>
    </source>
</evidence>
<evidence type="ECO:0000256" key="12">
    <source>
        <dbReference type="ARBA" id="ARBA00022989"/>
    </source>
</evidence>
<dbReference type="PANTHER" id="PTHR43047:SF71">
    <property type="entry name" value="HISTIDINE KINASE CONTAINING CHEY-HOMOLOGOUS RECEIVER DOMAIN-RELATED"/>
    <property type="match status" value="1"/>
</dbReference>
<dbReference type="SUPFAM" id="SSF47384">
    <property type="entry name" value="Homodimeric domain of signal transducing histidine kinase"/>
    <property type="match status" value="1"/>
</dbReference>
<dbReference type="Proteomes" id="UP000246077">
    <property type="component" value="Unassembled WGS sequence"/>
</dbReference>
<keyword evidence="8" id="KW-0812">Transmembrane</keyword>
<dbReference type="Gene3D" id="1.20.120.160">
    <property type="entry name" value="HPT domain"/>
    <property type="match status" value="1"/>
</dbReference>
<keyword evidence="11" id="KW-0067">ATP-binding</keyword>
<keyword evidence="21" id="KW-1185">Reference proteome</keyword>
<keyword evidence="9" id="KW-0547">Nucleotide-binding</keyword>
<dbReference type="EC" id="2.7.13.3" evidence="3"/>
<evidence type="ECO:0000256" key="11">
    <source>
        <dbReference type="ARBA" id="ARBA00022840"/>
    </source>
</evidence>
<dbReference type="PANTHER" id="PTHR43047">
    <property type="entry name" value="TWO-COMPONENT HISTIDINE PROTEIN KINASE"/>
    <property type="match status" value="1"/>
</dbReference>
<evidence type="ECO:0000256" key="14">
    <source>
        <dbReference type="ARBA" id="ARBA00023136"/>
    </source>
</evidence>
<evidence type="ECO:0000256" key="2">
    <source>
        <dbReference type="ARBA" id="ARBA00004429"/>
    </source>
</evidence>
<accession>A0A317DXU3</accession>
<dbReference type="GO" id="GO:0009927">
    <property type="term" value="F:histidine phosphotransfer kinase activity"/>
    <property type="evidence" value="ECO:0007669"/>
    <property type="project" value="TreeGrafter"/>
</dbReference>
<name>A0A317DXU3_9PROT</name>
<dbReference type="SMART" id="SM00388">
    <property type="entry name" value="HisKA"/>
    <property type="match status" value="1"/>
</dbReference>
<evidence type="ECO:0000256" key="13">
    <source>
        <dbReference type="ARBA" id="ARBA00023012"/>
    </source>
</evidence>
<dbReference type="InterPro" id="IPR011006">
    <property type="entry name" value="CheY-like_superfamily"/>
</dbReference>
<organism evidence="20 21">
    <name type="scientific">Zavarzinia compransoris</name>
    <dbReference type="NCBI Taxonomy" id="1264899"/>
    <lineage>
        <taxon>Bacteria</taxon>
        <taxon>Pseudomonadati</taxon>
        <taxon>Pseudomonadota</taxon>
        <taxon>Alphaproteobacteria</taxon>
        <taxon>Rhodospirillales</taxon>
        <taxon>Zavarziniaceae</taxon>
        <taxon>Zavarzinia</taxon>
    </lineage>
</organism>
<protein>
    <recommendedName>
        <fullName evidence="3">histidine kinase</fullName>
        <ecNumber evidence="3">2.7.13.3</ecNumber>
    </recommendedName>
</protein>
<dbReference type="PROSITE" id="PS50109">
    <property type="entry name" value="HIS_KIN"/>
    <property type="match status" value="1"/>
</dbReference>
<evidence type="ECO:0000256" key="4">
    <source>
        <dbReference type="ARBA" id="ARBA00022475"/>
    </source>
</evidence>
<dbReference type="InterPro" id="IPR005467">
    <property type="entry name" value="His_kinase_dom"/>
</dbReference>
<dbReference type="Pfam" id="PF01627">
    <property type="entry name" value="Hpt"/>
    <property type="match status" value="1"/>
</dbReference>
<evidence type="ECO:0000256" key="3">
    <source>
        <dbReference type="ARBA" id="ARBA00012438"/>
    </source>
</evidence>
<keyword evidence="4" id="KW-1003">Cell membrane</keyword>
<dbReference type="PRINTS" id="PR00344">
    <property type="entry name" value="BCTRLSENSOR"/>
</dbReference>
<dbReference type="SUPFAM" id="SSF47226">
    <property type="entry name" value="Histidine-containing phosphotransfer domain, HPT domain"/>
    <property type="match status" value="1"/>
</dbReference>
<dbReference type="InterPro" id="IPR036890">
    <property type="entry name" value="HATPase_C_sf"/>
</dbReference>
<evidence type="ECO:0000256" key="6">
    <source>
        <dbReference type="ARBA" id="ARBA00022553"/>
    </source>
</evidence>
<dbReference type="PROSITE" id="PS50894">
    <property type="entry name" value="HPT"/>
    <property type="match status" value="1"/>
</dbReference>
<comment type="catalytic activity">
    <reaction evidence="1">
        <text>ATP + protein L-histidine = ADP + protein N-phospho-L-histidine.</text>
        <dbReference type="EC" id="2.7.13.3"/>
    </reaction>
</comment>
<keyword evidence="14" id="KW-0472">Membrane</keyword>
<dbReference type="GO" id="GO:0005524">
    <property type="term" value="F:ATP binding"/>
    <property type="evidence" value="ECO:0007669"/>
    <property type="project" value="UniProtKB-KW"/>
</dbReference>
<dbReference type="InterPro" id="IPR003661">
    <property type="entry name" value="HisK_dim/P_dom"/>
</dbReference>
<dbReference type="InterPro" id="IPR036641">
    <property type="entry name" value="HPT_dom_sf"/>
</dbReference>
<reference evidence="21" key="1">
    <citation type="submission" date="2018-05" db="EMBL/GenBank/DDBJ databases">
        <title>Zavarzinia sp. HR-AS.</title>
        <authorList>
            <person name="Lee Y."/>
            <person name="Jeon C.O."/>
        </authorList>
    </citation>
    <scope>NUCLEOTIDE SEQUENCE [LARGE SCALE GENOMIC DNA]</scope>
    <source>
        <strain evidence="21">DSM 1231</strain>
    </source>
</reference>
<keyword evidence="12" id="KW-1133">Transmembrane helix</keyword>
<keyword evidence="6 16" id="KW-0597">Phosphoprotein</keyword>
<dbReference type="FunFam" id="1.10.287.130:FF:000004">
    <property type="entry name" value="Ethylene receptor 1"/>
    <property type="match status" value="1"/>
</dbReference>
<sequence>MADQAAEGGGFEADTGGIVHDHAPGAEGWLTFRRETLPMQPVADETAPAAGPEGPSPPSPPPFHRVRRLLLLALVISSLFAIQLAVDFAERLDRARLNVRISAEVLATWTGDTLLSLHGLLAAAAALDADAPDAKGRAADPELLAVLAETGPMVADLALYGPDGRRLAAARNRLPARLDTPPADDTLLHGADGTPLLVRTLALGDGRLLVGALDTGRIAGFYAASLRRPESVVALTGPDRQVLIATSPTTAGDGLIGIAKPLDHTGFTLVLRASRAAHVAEWWWDKAALIAIFLGLAVALLYRIMAVHRQFRTAEAERTALAEARDQAQAANRAKSRFLAVMSHELRTPMSGMLGTIDLLRQGALNRDQSQYVALLDTSAHALLDVLNDILDFSKLEAGAIELEAADFRLAETVAAAVDLFRARCAQKGLALSLTIDTDVPAVVHGDPGRLRQILANLIGNAVKFTDCGSIAVTVSRHRAEGGTLRFSVQDSGVGMSSATRAALFEPFMQADASTSRRFGGTGLGLAICRRLVKAMGGDIGLTSALGNGTRFWFTVPLPAGEAAAVAPLPVPPPPAAPEPVAPGGFRPRLLVAEDNEINRFLIREQLARRGYDITFAANGWEAVEAWRKKGFDALLLDMRMPVMDGPRALAQMREDAVRPLPPVIALTADALAEDLDGYRRIGIDALHTKPIDWAALDRDLRRLLLQSPAQSPGAAETASTAAIDPGFDPRPLEELREIMGADQIRDLVASFRQTLAKEGARLHRAALEGDAAQLREAAHTIQGMTAQLGAEGIAAVTRSLRLDGAAALNPATLTARLDLYDRVVAETLAALDRVTGRDAA</sequence>
<feature type="modified residue" description="4-aspartylphosphate" evidence="16">
    <location>
        <position position="638"/>
    </location>
</feature>
<dbReference type="PROSITE" id="PS50110">
    <property type="entry name" value="RESPONSE_REGULATORY"/>
    <property type="match status" value="1"/>
</dbReference>
<dbReference type="GO" id="GO:0005886">
    <property type="term" value="C:plasma membrane"/>
    <property type="evidence" value="ECO:0007669"/>
    <property type="project" value="UniProtKB-SubCell"/>
</dbReference>
<evidence type="ECO:0000313" key="20">
    <source>
        <dbReference type="EMBL" id="PWR18760.1"/>
    </source>
</evidence>
<evidence type="ECO:0000256" key="15">
    <source>
        <dbReference type="PROSITE-ProRule" id="PRU00110"/>
    </source>
</evidence>
<dbReference type="OrthoDB" id="9801651at2"/>
<comment type="caution">
    <text evidence="20">The sequence shown here is derived from an EMBL/GenBank/DDBJ whole genome shotgun (WGS) entry which is preliminary data.</text>
</comment>
<dbReference type="CDD" id="cd00082">
    <property type="entry name" value="HisKA"/>
    <property type="match status" value="1"/>
</dbReference>
<evidence type="ECO:0000256" key="7">
    <source>
        <dbReference type="ARBA" id="ARBA00022679"/>
    </source>
</evidence>
<dbReference type="Pfam" id="PF00072">
    <property type="entry name" value="Response_reg"/>
    <property type="match status" value="1"/>
</dbReference>
<keyword evidence="13" id="KW-0902">Two-component regulatory system</keyword>
<dbReference type="Pfam" id="PF02518">
    <property type="entry name" value="HATPase_c"/>
    <property type="match status" value="1"/>
</dbReference>
<evidence type="ECO:0000259" key="18">
    <source>
        <dbReference type="PROSITE" id="PS50110"/>
    </source>
</evidence>
<evidence type="ECO:0000256" key="16">
    <source>
        <dbReference type="PROSITE-ProRule" id="PRU00169"/>
    </source>
</evidence>
<keyword evidence="7" id="KW-0808">Transferase</keyword>
<proteinExistence type="predicted"/>
<gene>
    <name evidence="20" type="ORF">DKG75_17390</name>
</gene>
<dbReference type="Gene3D" id="3.30.565.10">
    <property type="entry name" value="Histidine kinase-like ATPase, C-terminal domain"/>
    <property type="match status" value="1"/>
</dbReference>
<dbReference type="InterPro" id="IPR004358">
    <property type="entry name" value="Sig_transdc_His_kin-like_C"/>
</dbReference>
<dbReference type="InterPro" id="IPR036097">
    <property type="entry name" value="HisK_dim/P_sf"/>
</dbReference>
<dbReference type="CDD" id="cd17546">
    <property type="entry name" value="REC_hyHK_CKI1_RcsC-like"/>
    <property type="match status" value="1"/>
</dbReference>
<evidence type="ECO:0000259" key="17">
    <source>
        <dbReference type="PROSITE" id="PS50109"/>
    </source>
</evidence>
<comment type="subcellular location">
    <subcellularLocation>
        <location evidence="2">Cell inner membrane</location>
        <topology evidence="2">Multi-pass membrane protein</topology>
    </subcellularLocation>
</comment>
<dbReference type="SMART" id="SM00448">
    <property type="entry name" value="REC"/>
    <property type="match status" value="1"/>
</dbReference>
<dbReference type="InterPro" id="IPR001789">
    <property type="entry name" value="Sig_transdc_resp-reg_receiver"/>
</dbReference>
<dbReference type="SMART" id="SM00387">
    <property type="entry name" value="HATPase_c"/>
    <property type="match status" value="1"/>
</dbReference>
<evidence type="ECO:0000256" key="1">
    <source>
        <dbReference type="ARBA" id="ARBA00000085"/>
    </source>
</evidence>
<keyword evidence="5" id="KW-0997">Cell inner membrane</keyword>
<dbReference type="AlphaFoldDB" id="A0A317DXU3"/>
<evidence type="ECO:0000313" key="21">
    <source>
        <dbReference type="Proteomes" id="UP000246077"/>
    </source>
</evidence>
<evidence type="ECO:0000256" key="8">
    <source>
        <dbReference type="ARBA" id="ARBA00022692"/>
    </source>
</evidence>
<dbReference type="InterPro" id="IPR003594">
    <property type="entry name" value="HATPase_dom"/>
</dbReference>
<dbReference type="InterPro" id="IPR008207">
    <property type="entry name" value="Sig_transdc_His_kin_Hpt_dom"/>
</dbReference>
<evidence type="ECO:0000256" key="10">
    <source>
        <dbReference type="ARBA" id="ARBA00022777"/>
    </source>
</evidence>
<dbReference type="Pfam" id="PF00512">
    <property type="entry name" value="HisKA"/>
    <property type="match status" value="1"/>
</dbReference>
<dbReference type="FunFam" id="3.30.565.10:FF:000010">
    <property type="entry name" value="Sensor histidine kinase RcsC"/>
    <property type="match status" value="1"/>
</dbReference>
<feature type="modified residue" description="Phosphohistidine" evidence="15">
    <location>
        <position position="780"/>
    </location>
</feature>
<feature type="domain" description="Response regulatory" evidence="18">
    <location>
        <begin position="589"/>
        <end position="705"/>
    </location>
</feature>
<dbReference type="SUPFAM" id="SSF52172">
    <property type="entry name" value="CheY-like"/>
    <property type="match status" value="1"/>
</dbReference>
<dbReference type="CDD" id="cd16922">
    <property type="entry name" value="HATPase_EvgS-ArcB-TorS-like"/>
    <property type="match status" value="1"/>
</dbReference>
<evidence type="ECO:0000256" key="9">
    <source>
        <dbReference type="ARBA" id="ARBA00022741"/>
    </source>
</evidence>
<dbReference type="Gene3D" id="3.40.50.2300">
    <property type="match status" value="1"/>
</dbReference>
<feature type="domain" description="Histidine kinase" evidence="17">
    <location>
        <begin position="341"/>
        <end position="560"/>
    </location>
</feature>
<dbReference type="SUPFAM" id="SSF55874">
    <property type="entry name" value="ATPase domain of HSP90 chaperone/DNA topoisomerase II/histidine kinase"/>
    <property type="match status" value="1"/>
</dbReference>
<dbReference type="EMBL" id="QGLF01000005">
    <property type="protein sequence ID" value="PWR18760.1"/>
    <property type="molecule type" value="Genomic_DNA"/>
</dbReference>
<evidence type="ECO:0000256" key="5">
    <source>
        <dbReference type="ARBA" id="ARBA00022519"/>
    </source>
</evidence>
<feature type="domain" description="HPt" evidence="19">
    <location>
        <begin position="741"/>
        <end position="841"/>
    </location>
</feature>
<dbReference type="Gene3D" id="1.10.287.130">
    <property type="match status" value="1"/>
</dbReference>